<keyword evidence="9" id="KW-0539">Nucleus</keyword>
<dbReference type="Gene3D" id="3.30.470.30">
    <property type="entry name" value="DNA ligase/mRNA capping enzyme"/>
    <property type="match status" value="1"/>
</dbReference>
<dbReference type="STRING" id="2903.R1CRT3"/>
<evidence type="ECO:0000256" key="8">
    <source>
        <dbReference type="ARBA" id="ARBA00022884"/>
    </source>
</evidence>
<dbReference type="GO" id="GO:0005634">
    <property type="term" value="C:nucleus"/>
    <property type="evidence" value="ECO:0007669"/>
    <property type="project" value="UniProtKB-SubCell"/>
</dbReference>
<accession>A0A0D3I140</accession>
<dbReference type="RefSeq" id="XP_005757404.1">
    <property type="nucleotide sequence ID" value="XM_005757347.1"/>
</dbReference>
<keyword evidence="12" id="KW-1185">Reference proteome</keyword>
<dbReference type="InterPro" id="IPR047857">
    <property type="entry name" value="Snurportin1_C"/>
</dbReference>
<feature type="domain" description="Snurportin-1 m3G cap-binding" evidence="10">
    <location>
        <begin position="1"/>
        <end position="97"/>
    </location>
</feature>
<dbReference type="GeneID" id="17251147"/>
<evidence type="ECO:0000256" key="7">
    <source>
        <dbReference type="ARBA" id="ARBA00022490"/>
    </source>
</evidence>
<dbReference type="Pfam" id="PF21974">
    <property type="entry name" value="SPN1_m3Gcap_bd"/>
    <property type="match status" value="1"/>
</dbReference>
<dbReference type="GO" id="GO:0061015">
    <property type="term" value="P:snRNA import into nucleus"/>
    <property type="evidence" value="ECO:0007669"/>
    <property type="project" value="InterPro"/>
</dbReference>
<proteinExistence type="inferred from homology"/>
<comment type="function">
    <text evidence="1">Functions as an U snRNP-specific nuclear import adapter. Involved in the trimethylguanosine (m3G)-cap-dependent nuclear import of U snRNPs. Binds specifically to the terminal m3G-cap U snRNAs.</text>
</comment>
<evidence type="ECO:0000313" key="11">
    <source>
        <dbReference type="EnsemblProtists" id="EOD04975"/>
    </source>
</evidence>
<keyword evidence="7" id="KW-0963">Cytoplasm</keyword>
<dbReference type="InterPro" id="IPR017336">
    <property type="entry name" value="Snurportin-1"/>
</dbReference>
<dbReference type="eggNOG" id="KOG3132">
    <property type="taxonomic scope" value="Eukaryota"/>
</dbReference>
<dbReference type="PaxDb" id="2903-EOD04975"/>
<organism evidence="11 12">
    <name type="scientific">Emiliania huxleyi (strain CCMP1516)</name>
    <dbReference type="NCBI Taxonomy" id="280463"/>
    <lineage>
        <taxon>Eukaryota</taxon>
        <taxon>Haptista</taxon>
        <taxon>Haptophyta</taxon>
        <taxon>Prymnesiophyceae</taxon>
        <taxon>Isochrysidales</taxon>
        <taxon>Noelaerhabdaceae</taxon>
        <taxon>Emiliania</taxon>
    </lineage>
</organism>
<evidence type="ECO:0000256" key="4">
    <source>
        <dbReference type="ARBA" id="ARBA00007540"/>
    </source>
</evidence>
<dbReference type="EnsemblProtists" id="EOD04975">
    <property type="protein sequence ID" value="EOD04975"/>
    <property type="gene ID" value="EMIHUDRAFT_220429"/>
</dbReference>
<sequence>MAPEWMVDVPEDLPSCWSVVARPAGVRCLVTTGGGETRRHAKGCAPRRFPSALPGGRRAAGGAGHVQLDCVWAEAEQTYYVRGYVLDLLAWKGLRLMARELAAAPDKAARWRPGETEAALPIGALLAACEGAMEADSGAAAGR</sequence>
<dbReference type="KEGG" id="ehx:EMIHUDRAFT_220429"/>
<keyword evidence="8" id="KW-0694">RNA-binding</keyword>
<evidence type="ECO:0000256" key="1">
    <source>
        <dbReference type="ARBA" id="ARBA00003975"/>
    </source>
</evidence>
<evidence type="ECO:0000256" key="5">
    <source>
        <dbReference type="ARBA" id="ARBA00016034"/>
    </source>
</evidence>
<evidence type="ECO:0000256" key="9">
    <source>
        <dbReference type="ARBA" id="ARBA00023242"/>
    </source>
</evidence>
<reference evidence="12" key="1">
    <citation type="journal article" date="2013" name="Nature">
        <title>Pan genome of the phytoplankton Emiliania underpins its global distribution.</title>
        <authorList>
            <person name="Read B.A."/>
            <person name="Kegel J."/>
            <person name="Klute M.J."/>
            <person name="Kuo A."/>
            <person name="Lefebvre S.C."/>
            <person name="Maumus F."/>
            <person name="Mayer C."/>
            <person name="Miller J."/>
            <person name="Monier A."/>
            <person name="Salamov A."/>
            <person name="Young J."/>
            <person name="Aguilar M."/>
            <person name="Claverie J.M."/>
            <person name="Frickenhaus S."/>
            <person name="Gonzalez K."/>
            <person name="Herman E.K."/>
            <person name="Lin Y.C."/>
            <person name="Napier J."/>
            <person name="Ogata H."/>
            <person name="Sarno A.F."/>
            <person name="Shmutz J."/>
            <person name="Schroeder D."/>
            <person name="de Vargas C."/>
            <person name="Verret F."/>
            <person name="von Dassow P."/>
            <person name="Valentin K."/>
            <person name="Van de Peer Y."/>
            <person name="Wheeler G."/>
            <person name="Dacks J.B."/>
            <person name="Delwiche C.F."/>
            <person name="Dyhrman S.T."/>
            <person name="Glockner G."/>
            <person name="John U."/>
            <person name="Richards T."/>
            <person name="Worden A.Z."/>
            <person name="Zhang X."/>
            <person name="Grigoriev I.V."/>
            <person name="Allen A.E."/>
            <person name="Bidle K."/>
            <person name="Borodovsky M."/>
            <person name="Bowler C."/>
            <person name="Brownlee C."/>
            <person name="Cock J.M."/>
            <person name="Elias M."/>
            <person name="Gladyshev V.N."/>
            <person name="Groth M."/>
            <person name="Guda C."/>
            <person name="Hadaegh A."/>
            <person name="Iglesias-Rodriguez M.D."/>
            <person name="Jenkins J."/>
            <person name="Jones B.M."/>
            <person name="Lawson T."/>
            <person name="Leese F."/>
            <person name="Lindquist E."/>
            <person name="Lobanov A."/>
            <person name="Lomsadze A."/>
            <person name="Malik S.B."/>
            <person name="Marsh M.E."/>
            <person name="Mackinder L."/>
            <person name="Mock T."/>
            <person name="Mueller-Roeber B."/>
            <person name="Pagarete A."/>
            <person name="Parker M."/>
            <person name="Probert I."/>
            <person name="Quesneville H."/>
            <person name="Raines C."/>
            <person name="Rensing S.A."/>
            <person name="Riano-Pachon D.M."/>
            <person name="Richier S."/>
            <person name="Rokitta S."/>
            <person name="Shiraiwa Y."/>
            <person name="Soanes D.M."/>
            <person name="van der Giezen M."/>
            <person name="Wahlund T.M."/>
            <person name="Williams B."/>
            <person name="Wilson W."/>
            <person name="Wolfe G."/>
            <person name="Wurch L.L."/>
        </authorList>
    </citation>
    <scope>NUCLEOTIDE SEQUENCE</scope>
</reference>
<evidence type="ECO:0000256" key="6">
    <source>
        <dbReference type="ARBA" id="ARBA00022448"/>
    </source>
</evidence>
<comment type="similarity">
    <text evidence="4">Belongs to the snurportin family.</text>
</comment>
<dbReference type="GO" id="GO:0003723">
    <property type="term" value="F:RNA binding"/>
    <property type="evidence" value="ECO:0007669"/>
    <property type="project" value="UniProtKB-KW"/>
</dbReference>
<dbReference type="GO" id="GO:0005737">
    <property type="term" value="C:cytoplasm"/>
    <property type="evidence" value="ECO:0007669"/>
    <property type="project" value="UniProtKB-SubCell"/>
</dbReference>
<protein>
    <recommendedName>
        <fullName evidence="5">Snurportin-1</fullName>
    </recommendedName>
</protein>
<evidence type="ECO:0000256" key="3">
    <source>
        <dbReference type="ARBA" id="ARBA00004496"/>
    </source>
</evidence>
<reference evidence="11" key="2">
    <citation type="submission" date="2024-10" db="UniProtKB">
        <authorList>
            <consortium name="EnsemblProtists"/>
        </authorList>
    </citation>
    <scope>IDENTIFICATION</scope>
</reference>
<comment type="subcellular location">
    <subcellularLocation>
        <location evidence="3">Cytoplasm</location>
    </subcellularLocation>
    <subcellularLocation>
        <location evidence="2">Nucleus</location>
    </subcellularLocation>
</comment>
<evidence type="ECO:0000313" key="12">
    <source>
        <dbReference type="Proteomes" id="UP000013827"/>
    </source>
</evidence>
<keyword evidence="6" id="KW-0813">Transport</keyword>
<dbReference type="PANTHER" id="PTHR13403">
    <property type="entry name" value="SNURPORTIN1 RNUT1 PROTEIN RNA, U TRANSPORTER 1"/>
    <property type="match status" value="1"/>
</dbReference>
<dbReference type="Proteomes" id="UP000013827">
    <property type="component" value="Unassembled WGS sequence"/>
</dbReference>
<dbReference type="AlphaFoldDB" id="A0A0D3I140"/>
<evidence type="ECO:0000259" key="10">
    <source>
        <dbReference type="Pfam" id="PF21974"/>
    </source>
</evidence>
<dbReference type="PANTHER" id="PTHR13403:SF6">
    <property type="entry name" value="SNURPORTIN-1"/>
    <property type="match status" value="1"/>
</dbReference>
<dbReference type="HOGENOM" id="CLU_1809821_0_0_1"/>
<name>A0A0D3I140_EMIH1</name>
<evidence type="ECO:0000256" key="2">
    <source>
        <dbReference type="ARBA" id="ARBA00004123"/>
    </source>
</evidence>